<reference evidence="1 2" key="1">
    <citation type="submission" date="2024-05" db="EMBL/GenBank/DDBJ databases">
        <authorList>
            <person name="Park S."/>
        </authorList>
    </citation>
    <scope>NUCLEOTIDE SEQUENCE [LARGE SCALE GENOMIC DNA]</scope>
    <source>
        <strain evidence="1 2">DGU5</strain>
    </source>
</reference>
<accession>A0ABV0CZJ2</accession>
<protein>
    <submittedName>
        <fullName evidence="1">DUF3168 domain-containing protein</fullName>
    </submittedName>
</protein>
<keyword evidence="2" id="KW-1185">Reference proteome</keyword>
<dbReference type="Proteomes" id="UP001484535">
    <property type="component" value="Unassembled WGS sequence"/>
</dbReference>
<name>A0ABV0CZJ2_9SPHN</name>
<dbReference type="InterPro" id="IPR021508">
    <property type="entry name" value="Gp17-like"/>
</dbReference>
<organism evidence="1 2">
    <name type="scientific">Aurantiacibacter flavus</name>
    <dbReference type="NCBI Taxonomy" id="3145232"/>
    <lineage>
        <taxon>Bacteria</taxon>
        <taxon>Pseudomonadati</taxon>
        <taxon>Pseudomonadota</taxon>
        <taxon>Alphaproteobacteria</taxon>
        <taxon>Sphingomonadales</taxon>
        <taxon>Erythrobacteraceae</taxon>
        <taxon>Aurantiacibacter</taxon>
    </lineage>
</organism>
<sequence>MESALRIALIDWLASDPLLNSITEEVPTRTSAPWLAIATSASIDWSTKDRRGREVRVALELHLRGEEAGESADLAAQVADRIDTMPAVHSSFRLVSTQFLRGRAEQRANLRRAVLLEYRFRLFEA</sequence>
<gene>
    <name evidence="1" type="ORF">ABDJ38_10185</name>
</gene>
<comment type="caution">
    <text evidence="1">The sequence shown here is derived from an EMBL/GenBank/DDBJ whole genome shotgun (WGS) entry which is preliminary data.</text>
</comment>
<dbReference type="Gene3D" id="3.30.2000.30">
    <property type="match status" value="1"/>
</dbReference>
<evidence type="ECO:0000313" key="1">
    <source>
        <dbReference type="EMBL" id="MEN7537541.1"/>
    </source>
</evidence>
<evidence type="ECO:0000313" key="2">
    <source>
        <dbReference type="Proteomes" id="UP001484535"/>
    </source>
</evidence>
<dbReference type="InterPro" id="IPR053745">
    <property type="entry name" value="Viral_Tail_Comp_sf"/>
</dbReference>
<dbReference type="EMBL" id="JBDLBR010000003">
    <property type="protein sequence ID" value="MEN7537541.1"/>
    <property type="molecule type" value="Genomic_DNA"/>
</dbReference>
<proteinExistence type="predicted"/>
<dbReference type="RefSeq" id="WP_346784991.1">
    <property type="nucleotide sequence ID" value="NZ_JBDLBR010000003.1"/>
</dbReference>
<dbReference type="Pfam" id="PF11367">
    <property type="entry name" value="Tail_completion_gp17"/>
    <property type="match status" value="1"/>
</dbReference>